<dbReference type="AlphaFoldDB" id="A0A3M0I3K1"/>
<proteinExistence type="predicted"/>
<organism evidence="1 2">
    <name type="scientific">Streptomyces shenzhenensis</name>
    <dbReference type="NCBI Taxonomy" id="943815"/>
    <lineage>
        <taxon>Bacteria</taxon>
        <taxon>Bacillati</taxon>
        <taxon>Actinomycetota</taxon>
        <taxon>Actinomycetes</taxon>
        <taxon>Kitasatosporales</taxon>
        <taxon>Streptomycetaceae</taxon>
        <taxon>Streptomyces</taxon>
    </lineage>
</organism>
<name>A0A3M0I3K1_9ACTN</name>
<evidence type="ECO:0000313" key="1">
    <source>
        <dbReference type="EMBL" id="RMB83344.1"/>
    </source>
</evidence>
<dbReference type="Proteomes" id="UP000270471">
    <property type="component" value="Unassembled WGS sequence"/>
</dbReference>
<evidence type="ECO:0000313" key="2">
    <source>
        <dbReference type="Proteomes" id="UP000270471"/>
    </source>
</evidence>
<gene>
    <name evidence="1" type="ORF">CTZ28_25425</name>
</gene>
<dbReference type="EMBL" id="PENI01000017">
    <property type="protein sequence ID" value="RMB83344.1"/>
    <property type="molecule type" value="Genomic_DNA"/>
</dbReference>
<protein>
    <submittedName>
        <fullName evidence="1">Uncharacterized protein</fullName>
    </submittedName>
</protein>
<keyword evidence="2" id="KW-1185">Reference proteome</keyword>
<sequence>MASASSLPWAFHSLGTELQVRHLESVQFLGGAVGHLEQKQNPERVEVDLPREQHVMQAAHQADAGPDASFLGELADFRRPVATQGKVVRQCPAVHQTVSGGPDQIRQFQPAVLARVLSGFQELTPLG</sequence>
<comment type="caution">
    <text evidence="1">The sequence shown here is derived from an EMBL/GenBank/DDBJ whole genome shotgun (WGS) entry which is preliminary data.</text>
</comment>
<accession>A0A3M0I3K1</accession>
<reference evidence="1 2" key="1">
    <citation type="submission" date="2017-11" db="EMBL/GenBank/DDBJ databases">
        <title>Draft genome of actinobacteria isolated from guarana (Paullinia cupana (Mart.) Ducke.</title>
        <authorList>
            <person name="Siqueira K.A."/>
            <person name="Liotti R.G."/>
            <person name="Mendes T.A.O."/>
            <person name="Soares M.A."/>
        </authorList>
    </citation>
    <scope>NUCLEOTIDE SEQUENCE [LARGE SCALE GENOMIC DNA]</scope>
    <source>
        <strain evidence="1 2">193</strain>
    </source>
</reference>